<protein>
    <submittedName>
        <fullName evidence="4">Uncharacterized protein</fullName>
    </submittedName>
</protein>
<dbReference type="EMBL" id="KZ309092">
    <property type="protein sequence ID" value="KAG8236910.1"/>
    <property type="molecule type" value="Genomic_DNA"/>
</dbReference>
<dbReference type="PANTHER" id="PTHR12124">
    <property type="entry name" value="POLYMYOSITIS/SCLERODERMA AUTOANTIGEN-RELATED"/>
    <property type="match status" value="1"/>
</dbReference>
<keyword evidence="5" id="KW-1185">Reference proteome</keyword>
<reference evidence="4" key="2">
    <citation type="submission" date="2017-10" db="EMBL/GenBank/DDBJ databases">
        <title>Ladona fulva Genome sequencing and assembly.</title>
        <authorList>
            <person name="Murali S."/>
            <person name="Richards S."/>
            <person name="Bandaranaike D."/>
            <person name="Bellair M."/>
            <person name="Blankenburg K."/>
            <person name="Chao H."/>
            <person name="Dinh H."/>
            <person name="Doddapaneni H."/>
            <person name="Dugan-Rocha S."/>
            <person name="Elkadiri S."/>
            <person name="Gnanaolivu R."/>
            <person name="Hernandez B."/>
            <person name="Skinner E."/>
            <person name="Javaid M."/>
            <person name="Lee S."/>
            <person name="Li M."/>
            <person name="Ming W."/>
            <person name="Munidasa M."/>
            <person name="Muniz J."/>
            <person name="Nguyen L."/>
            <person name="Hughes D."/>
            <person name="Osuji N."/>
            <person name="Pu L.-L."/>
            <person name="Puazo M."/>
            <person name="Qu C."/>
            <person name="Quiroz J."/>
            <person name="Raj R."/>
            <person name="Weissenberger G."/>
            <person name="Xin Y."/>
            <person name="Zou X."/>
            <person name="Han Y."/>
            <person name="Worley K."/>
            <person name="Muzny D."/>
            <person name="Gibbs R."/>
        </authorList>
    </citation>
    <scope>NUCLEOTIDE SEQUENCE</scope>
    <source>
        <strain evidence="4">Sampled in the wild</strain>
    </source>
</reference>
<dbReference type="GO" id="GO:0000175">
    <property type="term" value="F:3'-5'-RNA exonuclease activity"/>
    <property type="evidence" value="ECO:0007669"/>
    <property type="project" value="InterPro"/>
</dbReference>
<evidence type="ECO:0000259" key="2">
    <source>
        <dbReference type="Pfam" id="PF01612"/>
    </source>
</evidence>
<evidence type="ECO:0000259" key="3">
    <source>
        <dbReference type="Pfam" id="PF08066"/>
    </source>
</evidence>
<dbReference type="GO" id="GO:0071044">
    <property type="term" value="P:histone mRNA catabolic process"/>
    <property type="evidence" value="ECO:0007669"/>
    <property type="project" value="TreeGrafter"/>
</dbReference>
<sequence>MADEVETNVGEVVNKSEENGSSSASKDVLLPGCKSLEQFTQSGFASLMNAIKASNSLPSGSDWDYYSSFPEFQKVADLRGKQVLKLISMVLQHQGLKGNILRRDLEEKFDLLLDANDMILERVNSTLDELAGIKKNPQPVLVEVSSSSPKQVSGSWNRNAALDAQKRTSSSPQGLRLITAKNIQRPQIKFKDKIDNRAIPFEPKLKDKPNSLKPLAIYLETNAEGEESFNHPYQYELELFTPKEAHLKAREPIKYRPLNDTPLVMVEEPEQLSRMVEDLRSQTVIAVDIENHSYRSYQGFACLIQISTREKDYIVDALTLRHCLHELNEVFTKSNIVKVRCVTNDFSSHLRS</sequence>
<feature type="region of interest" description="Disordered" evidence="1">
    <location>
        <begin position="1"/>
        <end position="26"/>
    </location>
</feature>
<dbReference type="GO" id="GO:0071035">
    <property type="term" value="P:nuclear polyadenylation-dependent rRNA catabolic process"/>
    <property type="evidence" value="ECO:0007669"/>
    <property type="project" value="TreeGrafter"/>
</dbReference>
<comment type="caution">
    <text evidence="4">The sequence shown here is derived from an EMBL/GenBank/DDBJ whole genome shotgun (WGS) entry which is preliminary data.</text>
</comment>
<evidence type="ECO:0000313" key="4">
    <source>
        <dbReference type="EMBL" id="KAG8236910.1"/>
    </source>
</evidence>
<accession>A0A8K0KNL8</accession>
<dbReference type="Proteomes" id="UP000792457">
    <property type="component" value="Unassembled WGS sequence"/>
</dbReference>
<feature type="domain" description="Exosome-associated factor Rrp6 N-terminal" evidence="3">
    <location>
        <begin position="48"/>
        <end position="132"/>
    </location>
</feature>
<dbReference type="Gene3D" id="3.30.420.10">
    <property type="entry name" value="Ribonuclease H-like superfamily/Ribonuclease H"/>
    <property type="match status" value="1"/>
</dbReference>
<dbReference type="AlphaFoldDB" id="A0A8K0KNL8"/>
<dbReference type="GO" id="GO:0000176">
    <property type="term" value="C:nuclear exosome (RNase complex)"/>
    <property type="evidence" value="ECO:0007669"/>
    <property type="project" value="InterPro"/>
</dbReference>
<dbReference type="PANTHER" id="PTHR12124:SF47">
    <property type="entry name" value="EXOSOME COMPONENT 10"/>
    <property type="match status" value="1"/>
</dbReference>
<feature type="domain" description="3'-5' exonuclease" evidence="2">
    <location>
        <begin position="264"/>
        <end position="339"/>
    </location>
</feature>
<dbReference type="GO" id="GO:0071038">
    <property type="term" value="P:TRAMP-dependent tRNA surveillance pathway"/>
    <property type="evidence" value="ECO:0007669"/>
    <property type="project" value="TreeGrafter"/>
</dbReference>
<reference evidence="4" key="1">
    <citation type="submission" date="2013-04" db="EMBL/GenBank/DDBJ databases">
        <authorList>
            <person name="Qu J."/>
            <person name="Murali S.C."/>
            <person name="Bandaranaike D."/>
            <person name="Bellair M."/>
            <person name="Blankenburg K."/>
            <person name="Chao H."/>
            <person name="Dinh H."/>
            <person name="Doddapaneni H."/>
            <person name="Downs B."/>
            <person name="Dugan-Rocha S."/>
            <person name="Elkadiri S."/>
            <person name="Gnanaolivu R.D."/>
            <person name="Hernandez B."/>
            <person name="Javaid M."/>
            <person name="Jayaseelan J.C."/>
            <person name="Lee S."/>
            <person name="Li M."/>
            <person name="Ming W."/>
            <person name="Munidasa M."/>
            <person name="Muniz J."/>
            <person name="Nguyen L."/>
            <person name="Ongeri F."/>
            <person name="Osuji N."/>
            <person name="Pu L.-L."/>
            <person name="Puazo M."/>
            <person name="Qu C."/>
            <person name="Quiroz J."/>
            <person name="Raj R."/>
            <person name="Weissenberger G."/>
            <person name="Xin Y."/>
            <person name="Zou X."/>
            <person name="Han Y."/>
            <person name="Richards S."/>
            <person name="Worley K."/>
            <person name="Muzny D."/>
            <person name="Gibbs R."/>
        </authorList>
    </citation>
    <scope>NUCLEOTIDE SEQUENCE</scope>
    <source>
        <strain evidence="4">Sampled in the wild</strain>
    </source>
</reference>
<dbReference type="GO" id="GO:0000467">
    <property type="term" value="P:exonucleolytic trimming to generate mature 3'-end of 5.8S rRNA from tricistronic rRNA transcript (SSU-rRNA, 5.8S rRNA, LSU-rRNA)"/>
    <property type="evidence" value="ECO:0007669"/>
    <property type="project" value="InterPro"/>
</dbReference>
<dbReference type="InterPro" id="IPR045092">
    <property type="entry name" value="Rrp6-like"/>
</dbReference>
<dbReference type="Pfam" id="PF08066">
    <property type="entry name" value="PMC2NT"/>
    <property type="match status" value="1"/>
</dbReference>
<dbReference type="GO" id="GO:0003727">
    <property type="term" value="F:single-stranded RNA binding"/>
    <property type="evidence" value="ECO:0007669"/>
    <property type="project" value="TreeGrafter"/>
</dbReference>
<dbReference type="Pfam" id="PF01612">
    <property type="entry name" value="DNA_pol_A_exo1"/>
    <property type="match status" value="1"/>
</dbReference>
<dbReference type="GO" id="GO:0071040">
    <property type="term" value="P:nuclear polyadenylation-dependent antisense transcript catabolic process"/>
    <property type="evidence" value="ECO:0007669"/>
    <property type="project" value="TreeGrafter"/>
</dbReference>
<dbReference type="InterPro" id="IPR036397">
    <property type="entry name" value="RNaseH_sf"/>
</dbReference>
<dbReference type="OrthoDB" id="2250022at2759"/>
<proteinExistence type="predicted"/>
<dbReference type="SUPFAM" id="SSF53098">
    <property type="entry name" value="Ribonuclease H-like"/>
    <property type="match status" value="1"/>
</dbReference>
<dbReference type="GO" id="GO:0005730">
    <property type="term" value="C:nucleolus"/>
    <property type="evidence" value="ECO:0007669"/>
    <property type="project" value="TreeGrafter"/>
</dbReference>
<dbReference type="GO" id="GO:0071051">
    <property type="term" value="P:poly(A)-dependent snoRNA 3'-end processing"/>
    <property type="evidence" value="ECO:0007669"/>
    <property type="project" value="TreeGrafter"/>
</dbReference>
<gene>
    <name evidence="4" type="ORF">J437_LFUL015236</name>
</gene>
<dbReference type="GO" id="GO:0071039">
    <property type="term" value="P:nuclear polyadenylation-dependent CUT catabolic process"/>
    <property type="evidence" value="ECO:0007669"/>
    <property type="project" value="TreeGrafter"/>
</dbReference>
<dbReference type="InterPro" id="IPR012588">
    <property type="entry name" value="Exosome-assoc_fac_Rrp6_N"/>
</dbReference>
<dbReference type="InterPro" id="IPR012337">
    <property type="entry name" value="RNaseH-like_sf"/>
</dbReference>
<dbReference type="GO" id="GO:0071037">
    <property type="term" value="P:nuclear polyadenylation-dependent snRNA catabolic process"/>
    <property type="evidence" value="ECO:0007669"/>
    <property type="project" value="TreeGrafter"/>
</dbReference>
<evidence type="ECO:0000313" key="5">
    <source>
        <dbReference type="Proteomes" id="UP000792457"/>
    </source>
</evidence>
<dbReference type="InterPro" id="IPR002562">
    <property type="entry name" value="3'-5'_exonuclease_dom"/>
</dbReference>
<evidence type="ECO:0000256" key="1">
    <source>
        <dbReference type="SAM" id="MobiDB-lite"/>
    </source>
</evidence>
<dbReference type="GO" id="GO:0071036">
    <property type="term" value="P:nuclear polyadenylation-dependent snoRNA catabolic process"/>
    <property type="evidence" value="ECO:0007669"/>
    <property type="project" value="TreeGrafter"/>
</dbReference>
<organism evidence="4 5">
    <name type="scientific">Ladona fulva</name>
    <name type="common">Scarce chaser dragonfly</name>
    <name type="synonym">Libellula fulva</name>
    <dbReference type="NCBI Taxonomy" id="123851"/>
    <lineage>
        <taxon>Eukaryota</taxon>
        <taxon>Metazoa</taxon>
        <taxon>Ecdysozoa</taxon>
        <taxon>Arthropoda</taxon>
        <taxon>Hexapoda</taxon>
        <taxon>Insecta</taxon>
        <taxon>Pterygota</taxon>
        <taxon>Palaeoptera</taxon>
        <taxon>Odonata</taxon>
        <taxon>Epiprocta</taxon>
        <taxon>Anisoptera</taxon>
        <taxon>Libelluloidea</taxon>
        <taxon>Libellulidae</taxon>
        <taxon>Ladona</taxon>
    </lineage>
</organism>
<name>A0A8K0KNL8_LADFU</name>